<feature type="compositionally biased region" description="Basic and acidic residues" evidence="1">
    <location>
        <begin position="122"/>
        <end position="132"/>
    </location>
</feature>
<evidence type="ECO:0000313" key="3">
    <source>
        <dbReference type="Proteomes" id="UP001487740"/>
    </source>
</evidence>
<comment type="caution">
    <text evidence="2">The sequence shown here is derived from an EMBL/GenBank/DDBJ whole genome shotgun (WGS) entry which is preliminary data.</text>
</comment>
<accession>A0AAW0TPU9</accession>
<organism evidence="2 3">
    <name type="scientific">Scylla paramamosain</name>
    <name type="common">Mud crab</name>
    <dbReference type="NCBI Taxonomy" id="85552"/>
    <lineage>
        <taxon>Eukaryota</taxon>
        <taxon>Metazoa</taxon>
        <taxon>Ecdysozoa</taxon>
        <taxon>Arthropoda</taxon>
        <taxon>Crustacea</taxon>
        <taxon>Multicrustacea</taxon>
        <taxon>Malacostraca</taxon>
        <taxon>Eumalacostraca</taxon>
        <taxon>Eucarida</taxon>
        <taxon>Decapoda</taxon>
        <taxon>Pleocyemata</taxon>
        <taxon>Brachyura</taxon>
        <taxon>Eubrachyura</taxon>
        <taxon>Portunoidea</taxon>
        <taxon>Portunidae</taxon>
        <taxon>Portuninae</taxon>
        <taxon>Scylla</taxon>
    </lineage>
</organism>
<evidence type="ECO:0008006" key="4">
    <source>
        <dbReference type="Google" id="ProtNLM"/>
    </source>
</evidence>
<gene>
    <name evidence="2" type="ORF">O3P69_008837</name>
</gene>
<evidence type="ECO:0000313" key="2">
    <source>
        <dbReference type="EMBL" id="KAK8389364.1"/>
    </source>
</evidence>
<evidence type="ECO:0000256" key="1">
    <source>
        <dbReference type="SAM" id="MobiDB-lite"/>
    </source>
</evidence>
<feature type="region of interest" description="Disordered" evidence="1">
    <location>
        <begin position="96"/>
        <end position="132"/>
    </location>
</feature>
<dbReference type="EMBL" id="JARAKH010000027">
    <property type="protein sequence ID" value="KAK8389364.1"/>
    <property type="molecule type" value="Genomic_DNA"/>
</dbReference>
<name>A0AAW0TPU9_SCYPA</name>
<protein>
    <recommendedName>
        <fullName evidence="4">Secreted protein</fullName>
    </recommendedName>
</protein>
<proteinExistence type="predicted"/>
<dbReference type="AlphaFoldDB" id="A0AAW0TPU9"/>
<sequence length="132" mass="14438">MVTAVGVVCARARSGVNGSIVSPSSQRVSLGCGGATRQNNTDTSRPSYNLRDSRIPAFPTRLPLLVLAALRASWGLHGMRHGRVLFGKGLLSALRTPPPGPILQRGKTRDCQEHHIRHSTPLRRDQELRKEE</sequence>
<keyword evidence="3" id="KW-1185">Reference proteome</keyword>
<dbReference type="Proteomes" id="UP001487740">
    <property type="component" value="Unassembled WGS sequence"/>
</dbReference>
<reference evidence="2 3" key="1">
    <citation type="submission" date="2023-03" db="EMBL/GenBank/DDBJ databases">
        <title>High-quality genome of Scylla paramamosain provides insights in environmental adaptation.</title>
        <authorList>
            <person name="Zhang L."/>
        </authorList>
    </citation>
    <scope>NUCLEOTIDE SEQUENCE [LARGE SCALE GENOMIC DNA]</scope>
    <source>
        <strain evidence="2">LZ_2023a</strain>
        <tissue evidence="2">Muscle</tissue>
    </source>
</reference>